<evidence type="ECO:0000313" key="2">
    <source>
        <dbReference type="EMBL" id="KFF06574.1"/>
    </source>
</evidence>
<evidence type="ECO:0000313" key="3">
    <source>
        <dbReference type="Proteomes" id="UP000028715"/>
    </source>
</evidence>
<dbReference type="EMBL" id="JPRL01000001">
    <property type="protein sequence ID" value="KFF06574.1"/>
    <property type="molecule type" value="Genomic_DNA"/>
</dbReference>
<evidence type="ECO:0008006" key="4">
    <source>
        <dbReference type="Google" id="ProtNLM"/>
    </source>
</evidence>
<evidence type="ECO:0000256" key="1">
    <source>
        <dbReference type="SAM" id="SignalP"/>
    </source>
</evidence>
<name>A0A085ZQ60_9FLAO</name>
<dbReference type="RefSeq" id="WP_035685134.1">
    <property type="nucleotide sequence ID" value="NZ_JPRL01000001.1"/>
</dbReference>
<keyword evidence="3" id="KW-1185">Reference proteome</keyword>
<gene>
    <name evidence="2" type="ORF">IW19_14115</name>
</gene>
<feature type="chain" id="PRO_5001801583" description="DUF1573 domain-containing protein" evidence="1">
    <location>
        <begin position="25"/>
        <end position="158"/>
    </location>
</feature>
<dbReference type="Proteomes" id="UP000028715">
    <property type="component" value="Unassembled WGS sequence"/>
</dbReference>
<protein>
    <recommendedName>
        <fullName evidence="4">DUF1573 domain-containing protein</fullName>
    </recommendedName>
</protein>
<keyword evidence="1" id="KW-0732">Signal</keyword>
<feature type="signal peptide" evidence="1">
    <location>
        <begin position="1"/>
        <end position="24"/>
    </location>
</feature>
<organism evidence="2 3">
    <name type="scientific">Flavobacterium reichenbachii</name>
    <dbReference type="NCBI Taxonomy" id="362418"/>
    <lineage>
        <taxon>Bacteria</taxon>
        <taxon>Pseudomonadati</taxon>
        <taxon>Bacteroidota</taxon>
        <taxon>Flavobacteriia</taxon>
        <taxon>Flavobacteriales</taxon>
        <taxon>Flavobacteriaceae</taxon>
        <taxon>Flavobacterium</taxon>
    </lineage>
</organism>
<reference evidence="2 3" key="1">
    <citation type="submission" date="2014-07" db="EMBL/GenBank/DDBJ databases">
        <title>Genome of Flavobacterium reichenbachii LMG 25512.</title>
        <authorList>
            <person name="Stropko S.J."/>
            <person name="Pipes S.E."/>
            <person name="Newman J.D."/>
        </authorList>
    </citation>
    <scope>NUCLEOTIDE SEQUENCE [LARGE SCALE GENOMIC DNA]</scope>
    <source>
        <strain evidence="2 3">LMG 25512</strain>
    </source>
</reference>
<dbReference type="eggNOG" id="ENOG5034C7N">
    <property type="taxonomic scope" value="Bacteria"/>
</dbReference>
<proteinExistence type="predicted"/>
<sequence>MTRIILTIAVLLFNCLTFSQTAKKENYALIIIKGKVINENKQRFLITPTTLTNNTKETLKYYSMSCSWQDFYSVDSKELQVDGQDCDKNIPIILTLAPGESKTVEIRLLMNRTIDASEIKFKIGFNLMKVSNTQKEFDFDFNEQQKKKNIIWSNIISR</sequence>
<dbReference type="OrthoDB" id="1367363at2"/>
<dbReference type="AlphaFoldDB" id="A0A085ZQ60"/>
<accession>A0A085ZQ60</accession>
<comment type="caution">
    <text evidence="2">The sequence shown here is derived from an EMBL/GenBank/DDBJ whole genome shotgun (WGS) entry which is preliminary data.</text>
</comment>